<keyword evidence="2" id="KW-1185">Reference proteome</keyword>
<evidence type="ECO:0000313" key="1">
    <source>
        <dbReference type="EMBL" id="KAJ2898749.1"/>
    </source>
</evidence>
<protein>
    <submittedName>
        <fullName evidence="1">Uncharacterized protein</fullName>
    </submittedName>
</protein>
<proteinExistence type="predicted"/>
<dbReference type="Proteomes" id="UP001139981">
    <property type="component" value="Unassembled WGS sequence"/>
</dbReference>
<name>A0ACC1M7L2_9FUNG</name>
<sequence>MVQYQLQKQRVLGYGAKGVDLKHVLRNVPDLHKIRICNSLDNALLPTDFTYTNDYIRRAGVPYPSNVVFPCSCVDEACGANCDCMRVPIYDERGRLCTALEYPLHECNHLCPCSADCPNRVVQRGQPIDMDIFRAAGKGWAARTNKPIEQGEFVCRYTGELLTNQDAEIRGGGDSLTYLFDLDKEVPHSCEPAFTVDARLYGNVSHFFNHSCAPNLGIWAVYINHLDPRLHELAFFAIRDIEAGEELTFDYCPHDIAGSAHTLHKFVCLCGAPNCRGFVF</sequence>
<gene>
    <name evidence="1" type="ORF">IWW38_001257</name>
</gene>
<reference evidence="1" key="1">
    <citation type="submission" date="2022-07" db="EMBL/GenBank/DDBJ databases">
        <title>Phylogenomic reconstructions and comparative analyses of Kickxellomycotina fungi.</title>
        <authorList>
            <person name="Reynolds N.K."/>
            <person name="Stajich J.E."/>
            <person name="Barry K."/>
            <person name="Grigoriev I.V."/>
            <person name="Crous P."/>
            <person name="Smith M.E."/>
        </authorList>
    </citation>
    <scope>NUCLEOTIDE SEQUENCE</scope>
    <source>
        <strain evidence="1">CBS 190363</strain>
    </source>
</reference>
<organism evidence="1 2">
    <name type="scientific">Coemansia aciculifera</name>
    <dbReference type="NCBI Taxonomy" id="417176"/>
    <lineage>
        <taxon>Eukaryota</taxon>
        <taxon>Fungi</taxon>
        <taxon>Fungi incertae sedis</taxon>
        <taxon>Zoopagomycota</taxon>
        <taxon>Kickxellomycotina</taxon>
        <taxon>Kickxellomycetes</taxon>
        <taxon>Kickxellales</taxon>
        <taxon>Kickxellaceae</taxon>
        <taxon>Coemansia</taxon>
    </lineage>
</organism>
<evidence type="ECO:0000313" key="2">
    <source>
        <dbReference type="Proteomes" id="UP001139981"/>
    </source>
</evidence>
<comment type="caution">
    <text evidence="1">The sequence shown here is derived from an EMBL/GenBank/DDBJ whole genome shotgun (WGS) entry which is preliminary data.</text>
</comment>
<dbReference type="EMBL" id="JANBVB010000049">
    <property type="protein sequence ID" value="KAJ2898749.1"/>
    <property type="molecule type" value="Genomic_DNA"/>
</dbReference>
<accession>A0ACC1M7L2</accession>